<feature type="transmembrane region" description="Helical" evidence="2">
    <location>
        <begin position="43"/>
        <end position="64"/>
    </location>
</feature>
<feature type="transmembrane region" description="Helical" evidence="2">
    <location>
        <begin position="168"/>
        <end position="188"/>
    </location>
</feature>
<dbReference type="EMBL" id="JBHTHX010000797">
    <property type="protein sequence ID" value="MFD0887057.1"/>
    <property type="molecule type" value="Genomic_DNA"/>
</dbReference>
<keyword evidence="2" id="KW-1133">Transmembrane helix</keyword>
<dbReference type="Proteomes" id="UP001597024">
    <property type="component" value="Unassembled WGS sequence"/>
</dbReference>
<keyword evidence="2" id="KW-0812">Transmembrane</keyword>
<evidence type="ECO:0000313" key="3">
    <source>
        <dbReference type="EMBL" id="MFD0887057.1"/>
    </source>
</evidence>
<sequence>MSALVLGAVFGAATSLVNATSHHYADLESEVATTSGASVIEIVSVLIDSGWAWAGLAVAMGWLATRTKGAQTEGAQTKRAQTKRAQTEGVQTVETRTREAWTGETRTGGTGEDGLGREHAGENRSGTLVHGAVAGAVALLTATPAYGFADTVWRGEPLATWYLSESPVWWVAGVVFGAPLGAVGACVTRPGVIGLLARMVVPVGAAVQMVVLPPGRNERITVIGQAVVWTLAALFAGFVIVRFLGGRRSAPPGPEAAAQGE</sequence>
<reference evidence="4" key="1">
    <citation type="journal article" date="2019" name="Int. J. Syst. Evol. Microbiol.">
        <title>The Global Catalogue of Microorganisms (GCM) 10K type strain sequencing project: providing services to taxonomists for standard genome sequencing and annotation.</title>
        <authorList>
            <consortium name="The Broad Institute Genomics Platform"/>
            <consortium name="The Broad Institute Genome Sequencing Center for Infectious Disease"/>
            <person name="Wu L."/>
            <person name="Ma J."/>
        </authorList>
    </citation>
    <scope>NUCLEOTIDE SEQUENCE [LARGE SCALE GENOMIC DNA]</scope>
    <source>
        <strain evidence="4">CCUG 62974</strain>
    </source>
</reference>
<comment type="caution">
    <text evidence="3">The sequence shown here is derived from an EMBL/GenBank/DDBJ whole genome shotgun (WGS) entry which is preliminary data.</text>
</comment>
<evidence type="ECO:0000256" key="1">
    <source>
        <dbReference type="SAM" id="MobiDB-lite"/>
    </source>
</evidence>
<evidence type="ECO:0000256" key="2">
    <source>
        <dbReference type="SAM" id="Phobius"/>
    </source>
</evidence>
<feature type="transmembrane region" description="Helical" evidence="2">
    <location>
        <begin position="195"/>
        <end position="214"/>
    </location>
</feature>
<feature type="transmembrane region" description="Helical" evidence="2">
    <location>
        <begin position="226"/>
        <end position="245"/>
    </location>
</feature>
<keyword evidence="4" id="KW-1185">Reference proteome</keyword>
<feature type="transmembrane region" description="Helical" evidence="2">
    <location>
        <begin position="127"/>
        <end position="148"/>
    </location>
</feature>
<accession>A0ABW3DVD4</accession>
<evidence type="ECO:0000313" key="4">
    <source>
        <dbReference type="Proteomes" id="UP001597024"/>
    </source>
</evidence>
<proteinExistence type="predicted"/>
<name>A0ABW3DVD4_9ACTN</name>
<keyword evidence="2" id="KW-0472">Membrane</keyword>
<organism evidence="3 4">
    <name type="scientific">Streptosporangium algeriense</name>
    <dbReference type="NCBI Taxonomy" id="1682748"/>
    <lineage>
        <taxon>Bacteria</taxon>
        <taxon>Bacillati</taxon>
        <taxon>Actinomycetota</taxon>
        <taxon>Actinomycetes</taxon>
        <taxon>Streptosporangiales</taxon>
        <taxon>Streptosporangiaceae</taxon>
        <taxon>Streptosporangium</taxon>
    </lineage>
</organism>
<feature type="region of interest" description="Disordered" evidence="1">
    <location>
        <begin position="69"/>
        <end position="120"/>
    </location>
</feature>
<gene>
    <name evidence="3" type="ORF">ACFQ08_21125</name>
</gene>
<feature type="compositionally biased region" description="Polar residues" evidence="1">
    <location>
        <begin position="69"/>
        <end position="79"/>
    </location>
</feature>
<protein>
    <submittedName>
        <fullName evidence="3">Uncharacterized protein</fullName>
    </submittedName>
</protein>